<dbReference type="InterPro" id="IPR011598">
    <property type="entry name" value="bHLH_dom"/>
</dbReference>
<dbReference type="SMART" id="SM00353">
    <property type="entry name" value="HLH"/>
    <property type="match status" value="1"/>
</dbReference>
<dbReference type="PROSITE" id="PS50888">
    <property type="entry name" value="BHLH"/>
    <property type="match status" value="1"/>
</dbReference>
<evidence type="ECO:0000256" key="2">
    <source>
        <dbReference type="ARBA" id="ARBA00023015"/>
    </source>
</evidence>
<keyword evidence="2" id="KW-0805">Transcription regulation</keyword>
<reference evidence="5" key="1">
    <citation type="submission" date="2022-03" db="EMBL/GenBank/DDBJ databases">
        <authorList>
            <person name="Martin C."/>
        </authorList>
    </citation>
    <scope>NUCLEOTIDE SEQUENCE</scope>
</reference>
<evidence type="ECO:0000313" key="5">
    <source>
        <dbReference type="EMBL" id="CAH1775809.1"/>
    </source>
</evidence>
<keyword evidence="4" id="KW-0539">Nucleus</keyword>
<dbReference type="GO" id="GO:0005634">
    <property type="term" value="C:nucleus"/>
    <property type="evidence" value="ECO:0007669"/>
    <property type="project" value="UniProtKB-SubCell"/>
</dbReference>
<proteinExistence type="predicted"/>
<evidence type="ECO:0000256" key="1">
    <source>
        <dbReference type="ARBA" id="ARBA00004123"/>
    </source>
</evidence>
<dbReference type="Gene3D" id="4.10.280.10">
    <property type="entry name" value="Helix-loop-helix DNA-binding domain"/>
    <property type="match status" value="1"/>
</dbReference>
<organism evidence="5 6">
    <name type="scientific">Owenia fusiformis</name>
    <name type="common">Polychaete worm</name>
    <dbReference type="NCBI Taxonomy" id="6347"/>
    <lineage>
        <taxon>Eukaryota</taxon>
        <taxon>Metazoa</taxon>
        <taxon>Spiralia</taxon>
        <taxon>Lophotrochozoa</taxon>
        <taxon>Annelida</taxon>
        <taxon>Polychaeta</taxon>
        <taxon>Sedentaria</taxon>
        <taxon>Canalipalpata</taxon>
        <taxon>Sabellida</taxon>
        <taxon>Oweniida</taxon>
        <taxon>Oweniidae</taxon>
        <taxon>Owenia</taxon>
    </lineage>
</organism>
<accession>A0A8J1TPP1</accession>
<evidence type="ECO:0000256" key="4">
    <source>
        <dbReference type="ARBA" id="ARBA00023242"/>
    </source>
</evidence>
<dbReference type="GO" id="GO:0046983">
    <property type="term" value="F:protein dimerization activity"/>
    <property type="evidence" value="ECO:0007669"/>
    <property type="project" value="InterPro"/>
</dbReference>
<protein>
    <submittedName>
        <fullName evidence="5">Uncharacterized protein</fullName>
    </submittedName>
</protein>
<dbReference type="AlphaFoldDB" id="A0A8J1TPP1"/>
<dbReference type="PANTHER" id="PTHR10985">
    <property type="entry name" value="BASIC HELIX-LOOP-HELIX TRANSCRIPTION FACTOR, HES-RELATED"/>
    <property type="match status" value="1"/>
</dbReference>
<dbReference type="EMBL" id="CAIIXF020000001">
    <property type="protein sequence ID" value="CAH1775809.1"/>
    <property type="molecule type" value="Genomic_DNA"/>
</dbReference>
<gene>
    <name evidence="5" type="ORF">OFUS_LOCUS3061</name>
</gene>
<evidence type="ECO:0000256" key="3">
    <source>
        <dbReference type="ARBA" id="ARBA00023163"/>
    </source>
</evidence>
<dbReference type="Pfam" id="PF00010">
    <property type="entry name" value="HLH"/>
    <property type="match status" value="1"/>
</dbReference>
<dbReference type="CDD" id="cd11410">
    <property type="entry name" value="bHLH_O_HES"/>
    <property type="match status" value="1"/>
</dbReference>
<keyword evidence="3" id="KW-0804">Transcription</keyword>
<keyword evidence="6" id="KW-1185">Reference proteome</keyword>
<name>A0A8J1TPP1_OWEFU</name>
<dbReference type="SUPFAM" id="SSF47459">
    <property type="entry name" value="HLH, helix-loop-helix DNA-binding domain"/>
    <property type="match status" value="1"/>
</dbReference>
<comment type="caution">
    <text evidence="5">The sequence shown here is derived from an EMBL/GenBank/DDBJ whole genome shotgun (WGS) entry which is preliminary data.</text>
</comment>
<dbReference type="InterPro" id="IPR050370">
    <property type="entry name" value="HES_HEY"/>
</dbReference>
<dbReference type="Proteomes" id="UP000749559">
    <property type="component" value="Unassembled WGS sequence"/>
</dbReference>
<sequence length="264" mass="30618">MHWLTMERSTAKKGRKQASERRRRERINQSLEEIKQLICKNNLLNEKKMDKADILELAVNFLRRNNNQQSSVAIESRQTGTIDGDNKATHVMQKDTITENTQDDDTCSCKLKDKVATNSLDINDINSKEHIVNRRIPLEYDEQSEEITTKHFANRMPTEMRDISERYTNEESLDTMDNLHKTNGAVCRTKSMQYIVLYLPIDSHTKYATRSAAHSRITPDENAIERPENRFAKQSENVGHGEHESVLIASDDDKITSDTIWRPW</sequence>
<dbReference type="InterPro" id="IPR036638">
    <property type="entry name" value="HLH_DNA-bd_sf"/>
</dbReference>
<evidence type="ECO:0000313" key="6">
    <source>
        <dbReference type="Proteomes" id="UP000749559"/>
    </source>
</evidence>
<comment type="subcellular location">
    <subcellularLocation>
        <location evidence="1">Nucleus</location>
    </subcellularLocation>
</comment>